<proteinExistence type="predicted"/>
<dbReference type="EMBL" id="UOGL01000672">
    <property type="protein sequence ID" value="VAX42622.1"/>
    <property type="molecule type" value="Genomic_DNA"/>
</dbReference>
<dbReference type="InterPro" id="IPR036679">
    <property type="entry name" value="FlgN-like_sf"/>
</dbReference>
<dbReference type="GO" id="GO:0044780">
    <property type="term" value="P:bacterial-type flagellum assembly"/>
    <property type="evidence" value="ECO:0007669"/>
    <property type="project" value="InterPro"/>
</dbReference>
<evidence type="ECO:0008006" key="3">
    <source>
        <dbReference type="Google" id="ProtNLM"/>
    </source>
</evidence>
<accession>A0A3B1DPB8</accession>
<reference evidence="2" key="1">
    <citation type="submission" date="2018-06" db="EMBL/GenBank/DDBJ databases">
        <authorList>
            <person name="Zhirakovskaya E."/>
        </authorList>
    </citation>
    <scope>NUCLEOTIDE SEQUENCE</scope>
</reference>
<keyword evidence="1" id="KW-0175">Coiled coil</keyword>
<organism evidence="2">
    <name type="scientific">hydrothermal vent metagenome</name>
    <dbReference type="NCBI Taxonomy" id="652676"/>
    <lineage>
        <taxon>unclassified sequences</taxon>
        <taxon>metagenomes</taxon>
        <taxon>ecological metagenomes</taxon>
    </lineage>
</organism>
<dbReference type="AlphaFoldDB" id="A0A3B1DPB8"/>
<gene>
    <name evidence="2" type="ORF">MNBD_PLANCTO02-2602</name>
</gene>
<evidence type="ECO:0000256" key="1">
    <source>
        <dbReference type="SAM" id="Coils"/>
    </source>
</evidence>
<name>A0A3B1DPB8_9ZZZZ</name>
<evidence type="ECO:0000313" key="2">
    <source>
        <dbReference type="EMBL" id="VAX42622.1"/>
    </source>
</evidence>
<feature type="coiled-coil region" evidence="1">
    <location>
        <begin position="82"/>
        <end position="109"/>
    </location>
</feature>
<sequence>MTNTNINTILQAFRIRRNYYATLLQLSQNQQKYIAAEDYTQLLALLGEKQQVLSRLEELHQQQPQLTQQWKACRNTIDEATRSDAEHLLAEMESILTELKQEENESTNHLLVKKQMTEQELQEITQGEQTHDAYRDQLGTVTHRYLNLET</sequence>
<dbReference type="SUPFAM" id="SSF140566">
    <property type="entry name" value="FlgN-like"/>
    <property type="match status" value="1"/>
</dbReference>
<protein>
    <recommendedName>
        <fullName evidence="3">Flagellar protein FlgN</fullName>
    </recommendedName>
</protein>